<evidence type="ECO:0000313" key="2">
    <source>
        <dbReference type="EMBL" id="QSX08018.1"/>
    </source>
</evidence>
<feature type="transmembrane region" description="Helical" evidence="1">
    <location>
        <begin position="104"/>
        <end position="122"/>
    </location>
</feature>
<dbReference type="EMBL" id="CP071444">
    <property type="protein sequence ID" value="QSX08018.1"/>
    <property type="molecule type" value="Genomic_DNA"/>
</dbReference>
<dbReference type="NCBIfam" id="TIGR01906">
    <property type="entry name" value="integ_TIGR01906"/>
    <property type="match status" value="1"/>
</dbReference>
<accession>A0A975AHH4</accession>
<gene>
    <name evidence="2" type="ORF">J0B03_09425</name>
</gene>
<feature type="transmembrane region" description="Helical" evidence="1">
    <location>
        <begin position="129"/>
        <end position="153"/>
    </location>
</feature>
<dbReference type="KEGG" id="alka:J0B03_09425"/>
<dbReference type="Pfam" id="PF07314">
    <property type="entry name" value="Lit"/>
    <property type="match status" value="1"/>
</dbReference>
<keyword evidence="1" id="KW-1133">Transmembrane helix</keyword>
<organism evidence="2 3">
    <name type="scientific">Alkalibacter rhizosphaerae</name>
    <dbReference type="NCBI Taxonomy" id="2815577"/>
    <lineage>
        <taxon>Bacteria</taxon>
        <taxon>Bacillati</taxon>
        <taxon>Bacillota</taxon>
        <taxon>Clostridia</taxon>
        <taxon>Eubacteriales</taxon>
        <taxon>Eubacteriaceae</taxon>
        <taxon>Alkalibacter</taxon>
    </lineage>
</organism>
<reference evidence="2" key="1">
    <citation type="submission" date="2021-03" db="EMBL/GenBank/DDBJ databases">
        <title>Alkalibacter marinus sp. nov., isolated from tidal flat sediment.</title>
        <authorList>
            <person name="Namirimu T."/>
            <person name="Yang J.-A."/>
            <person name="Yang S.-H."/>
            <person name="Kim Y.-J."/>
            <person name="Kwon K.K."/>
        </authorList>
    </citation>
    <scope>NUCLEOTIDE SEQUENCE</scope>
    <source>
        <strain evidence="2">ES005</strain>
    </source>
</reference>
<feature type="transmembrane region" description="Helical" evidence="1">
    <location>
        <begin position="197"/>
        <end position="216"/>
    </location>
</feature>
<dbReference type="AlphaFoldDB" id="A0A975AHH4"/>
<dbReference type="InterPro" id="IPR010178">
    <property type="entry name" value="Lit"/>
</dbReference>
<keyword evidence="1" id="KW-0812">Transmembrane</keyword>
<dbReference type="RefSeq" id="WP_207299360.1">
    <property type="nucleotide sequence ID" value="NZ_CP071444.1"/>
</dbReference>
<keyword evidence="1" id="KW-0472">Membrane</keyword>
<proteinExistence type="predicted"/>
<protein>
    <submittedName>
        <fullName evidence="2">TIGR01906 family membrane protein</fullName>
    </submittedName>
</protein>
<evidence type="ECO:0000313" key="3">
    <source>
        <dbReference type="Proteomes" id="UP000663499"/>
    </source>
</evidence>
<evidence type="ECO:0000256" key="1">
    <source>
        <dbReference type="SAM" id="Phobius"/>
    </source>
</evidence>
<sequence>MGRKWIAIMIVLLVPLVLLLTGVEIATRDDAFFRQQYQANDVMDNTGMNLDTLMEVTDEIQAYLFGNREDLHIRADIHGEEQDVFNEREIVHMDDVEVLFARGLLIRNMALAFLLITVAVALSRKETFVWKALLAGCVLLIAGGLLIGLLLYLDFNRYFVLFHEMFFSNDYWILDPDQSNLINMVPLPFFINIAKRILLWTVGGTVLVAFLSVLGLKFGGNHEKRRNHIGD</sequence>
<dbReference type="Proteomes" id="UP000663499">
    <property type="component" value="Chromosome"/>
</dbReference>
<name>A0A975AHH4_9FIRM</name>
<keyword evidence="3" id="KW-1185">Reference proteome</keyword>